<gene>
    <name evidence="2" type="ORF">B0H16DRAFT_1540501</name>
</gene>
<feature type="coiled-coil region" evidence="1">
    <location>
        <begin position="54"/>
        <end position="81"/>
    </location>
</feature>
<protein>
    <recommendedName>
        <fullName evidence="4">F-box domain-containing protein</fullName>
    </recommendedName>
</protein>
<reference evidence="2" key="1">
    <citation type="submission" date="2023-03" db="EMBL/GenBank/DDBJ databases">
        <title>Massive genome expansion in bonnet fungi (Mycena s.s.) driven by repeated elements and novel gene families across ecological guilds.</title>
        <authorList>
            <consortium name="Lawrence Berkeley National Laboratory"/>
            <person name="Harder C.B."/>
            <person name="Miyauchi S."/>
            <person name="Viragh M."/>
            <person name="Kuo A."/>
            <person name="Thoen E."/>
            <person name="Andreopoulos B."/>
            <person name="Lu D."/>
            <person name="Skrede I."/>
            <person name="Drula E."/>
            <person name="Henrissat B."/>
            <person name="Morin E."/>
            <person name="Kohler A."/>
            <person name="Barry K."/>
            <person name="LaButti K."/>
            <person name="Morin E."/>
            <person name="Salamov A."/>
            <person name="Lipzen A."/>
            <person name="Mereny Z."/>
            <person name="Hegedus B."/>
            <person name="Baldrian P."/>
            <person name="Stursova M."/>
            <person name="Weitz H."/>
            <person name="Taylor A."/>
            <person name="Grigoriev I.V."/>
            <person name="Nagy L.G."/>
            <person name="Martin F."/>
            <person name="Kauserud H."/>
        </authorList>
    </citation>
    <scope>NUCLEOTIDE SEQUENCE</scope>
    <source>
        <strain evidence="2">CBHHK182m</strain>
    </source>
</reference>
<accession>A0AAD7NC05</accession>
<dbReference type="SUPFAM" id="SSF52047">
    <property type="entry name" value="RNI-like"/>
    <property type="match status" value="1"/>
</dbReference>
<organism evidence="2 3">
    <name type="scientific">Mycena metata</name>
    <dbReference type="NCBI Taxonomy" id="1033252"/>
    <lineage>
        <taxon>Eukaryota</taxon>
        <taxon>Fungi</taxon>
        <taxon>Dikarya</taxon>
        <taxon>Basidiomycota</taxon>
        <taxon>Agaricomycotina</taxon>
        <taxon>Agaricomycetes</taxon>
        <taxon>Agaricomycetidae</taxon>
        <taxon>Agaricales</taxon>
        <taxon>Marasmiineae</taxon>
        <taxon>Mycenaceae</taxon>
        <taxon>Mycena</taxon>
    </lineage>
</organism>
<evidence type="ECO:0000313" key="3">
    <source>
        <dbReference type="Proteomes" id="UP001215598"/>
    </source>
</evidence>
<sequence>MSPSSFESVACPRCGFPELAPLVILPEPAAPAPDFICTNDLPPDSAIVGTRREIAVAETGIAHVEEKMADLERVIDQLRLRRQGLRVFIADHRRVIAPIRRLPMELLSEIFSHCVERDAYKWDPTTNVEWILVQVSRAWRAVSISMLQIWNRISISDASAPKNVDLKAALSLQLERSAHCPLTVDLHLDFRFCSSERRMSVLEPLFSARDRWQCVNIHLTEAEFSHFRSDTSFPKLTKLGLGINSPKDKCVFDSIFQATPALQELHYTGRIDDWHSRARPVTLLSQIQCFPLSQLRRLDLWKVKYDPSDLSSVLRLACNILELQLRECFGLSAVQANPKTLPNLVSLSVAKCDDTLPGYIIAPVLRRLTISFVPNTRLSNDLVSFMTRTGPSLTDLTFHHAPAREALLKLLALAPHLTSLSIMGGRTTPIGLDFIKGLTCGLGERNLVPHVVSLELTGVFEISNNNFLLAMLTSRYISGPLKSVRIGGAKRLADIQEQLLVLGLNLVNLRTKS</sequence>
<evidence type="ECO:0000256" key="1">
    <source>
        <dbReference type="SAM" id="Coils"/>
    </source>
</evidence>
<dbReference type="Gene3D" id="3.80.10.10">
    <property type="entry name" value="Ribonuclease Inhibitor"/>
    <property type="match status" value="1"/>
</dbReference>
<keyword evidence="1" id="KW-0175">Coiled coil</keyword>
<proteinExistence type="predicted"/>
<evidence type="ECO:0008006" key="4">
    <source>
        <dbReference type="Google" id="ProtNLM"/>
    </source>
</evidence>
<dbReference type="InterPro" id="IPR032675">
    <property type="entry name" value="LRR_dom_sf"/>
</dbReference>
<comment type="caution">
    <text evidence="2">The sequence shown here is derived from an EMBL/GenBank/DDBJ whole genome shotgun (WGS) entry which is preliminary data.</text>
</comment>
<dbReference type="AlphaFoldDB" id="A0AAD7NC05"/>
<evidence type="ECO:0000313" key="2">
    <source>
        <dbReference type="EMBL" id="KAJ7755470.1"/>
    </source>
</evidence>
<keyword evidence="3" id="KW-1185">Reference proteome</keyword>
<dbReference type="Proteomes" id="UP001215598">
    <property type="component" value="Unassembled WGS sequence"/>
</dbReference>
<dbReference type="EMBL" id="JARKIB010000049">
    <property type="protein sequence ID" value="KAJ7755470.1"/>
    <property type="molecule type" value="Genomic_DNA"/>
</dbReference>
<name>A0AAD7NC05_9AGAR</name>